<dbReference type="Gene3D" id="2.30.110.10">
    <property type="entry name" value="Electron Transport, Fmn-binding Protein, Chain A"/>
    <property type="match status" value="1"/>
</dbReference>
<dbReference type="RefSeq" id="WP_090488813.1">
    <property type="nucleotide sequence ID" value="NZ_PDYF01000024.1"/>
</dbReference>
<comment type="caution">
    <text evidence="1">The sequence shown here is derived from an EMBL/GenBank/DDBJ whole genome shotgun (WGS) entry which is preliminary data.</text>
</comment>
<proteinExistence type="predicted"/>
<dbReference type="Pfam" id="PF12900">
    <property type="entry name" value="Pyridox_ox_2"/>
    <property type="match status" value="1"/>
</dbReference>
<gene>
    <name evidence="1" type="ORF">CSX01_10185</name>
</gene>
<dbReference type="AlphaFoldDB" id="A0A2G3DTQ5"/>
<evidence type="ECO:0000313" key="1">
    <source>
        <dbReference type="EMBL" id="PHU34419.1"/>
    </source>
</evidence>
<evidence type="ECO:0000313" key="2">
    <source>
        <dbReference type="Proteomes" id="UP000225889"/>
    </source>
</evidence>
<organism evidence="1 2">
    <name type="scientific">Pseudobutyrivibrio ruminis</name>
    <dbReference type="NCBI Taxonomy" id="46206"/>
    <lineage>
        <taxon>Bacteria</taxon>
        <taxon>Bacillati</taxon>
        <taxon>Bacillota</taxon>
        <taxon>Clostridia</taxon>
        <taxon>Lachnospirales</taxon>
        <taxon>Lachnospiraceae</taxon>
        <taxon>Pseudobutyrivibrio</taxon>
    </lineage>
</organism>
<dbReference type="SUPFAM" id="SSF50475">
    <property type="entry name" value="FMN-binding split barrel"/>
    <property type="match status" value="1"/>
</dbReference>
<dbReference type="Proteomes" id="UP000225889">
    <property type="component" value="Unassembled WGS sequence"/>
</dbReference>
<dbReference type="PANTHER" id="PTHR34071:SF2">
    <property type="entry name" value="FLAVIN-NUCLEOTIDE-BINDING PROTEIN"/>
    <property type="match status" value="1"/>
</dbReference>
<sequence>MTRREREITDTNEINRILDTCKYLHLGLVDDGKPYVVPMNYGIDHDDADGHLIVYLHGANTGRKLDIIKKNSDCCFTMECNITPFEGKMACQYGVAYECVMGTGQIHLIDDPAEKDRALQAIMKTQTGHDHFQFDERMVSIVSVMRIDVDELSAKHRPLPAAMTES</sequence>
<reference evidence="1 2" key="1">
    <citation type="submission" date="2017-10" db="EMBL/GenBank/DDBJ databases">
        <title>Resolving the taxonomy of Roseburia spp., Eubacterium rectale and Agathobacter spp. through phylogenomic analysis.</title>
        <authorList>
            <person name="Sheridan P.O."/>
            <person name="Walker A.W."/>
            <person name="Duncan S.H."/>
            <person name="Scott K.P."/>
            <person name="Toole P.W.O."/>
            <person name="Luis P."/>
            <person name="Flint H.J."/>
        </authorList>
    </citation>
    <scope>NUCLEOTIDE SEQUENCE [LARGE SCALE GENOMIC DNA]</scope>
    <source>
        <strain evidence="1 2">JK626</strain>
    </source>
</reference>
<accession>A0A2G3DTQ5</accession>
<dbReference type="InterPro" id="IPR024747">
    <property type="entry name" value="Pyridox_Oxase-rel"/>
</dbReference>
<protein>
    <submittedName>
        <fullName evidence="1">Pyridoxamine 5'-phosphate oxidase family protein</fullName>
    </submittedName>
</protein>
<dbReference type="InterPro" id="IPR012349">
    <property type="entry name" value="Split_barrel_FMN-bd"/>
</dbReference>
<reference evidence="1 2" key="2">
    <citation type="submission" date="2017-10" db="EMBL/GenBank/DDBJ databases">
        <authorList>
            <person name="Banno H."/>
            <person name="Chua N.-H."/>
        </authorList>
    </citation>
    <scope>NUCLEOTIDE SEQUENCE [LARGE SCALE GENOMIC DNA]</scope>
    <source>
        <strain evidence="1 2">JK626</strain>
    </source>
</reference>
<dbReference type="EMBL" id="PDYF01000024">
    <property type="protein sequence ID" value="PHU34419.1"/>
    <property type="molecule type" value="Genomic_DNA"/>
</dbReference>
<name>A0A2G3DTQ5_9FIRM</name>
<dbReference type="PANTHER" id="PTHR34071">
    <property type="entry name" value="5-NITROIMIDAZOLE ANTIBIOTICS RESISTANCE PROTEIN, NIMA-FAMILY-RELATED PROTEIN-RELATED"/>
    <property type="match status" value="1"/>
</dbReference>